<feature type="compositionally biased region" description="Basic and acidic residues" evidence="1">
    <location>
        <begin position="177"/>
        <end position="192"/>
    </location>
</feature>
<dbReference type="InterPro" id="IPR043424">
    <property type="entry name" value="BLT-like"/>
</dbReference>
<sequence length="204" mass="23424">MRSWFLSLSPLKDVVSSLTTSKELLKVLFRVGGLQKQHKPTIALVSALGVELDRSIIQVEQLIHEERSHSHQIDFLMKHFAEEKASWRRKERERIMAKTPSKCWSQWEPSDCLFQLFGLLIVCSTFSTSWAIVVAEMGSPKSRPPKQINMRRKAAPEQRWSEQRSKELALKQRRRKRQDERALGDGRERPLDKCNAGAATTSAG</sequence>
<dbReference type="PANTHER" id="PTHR31071">
    <property type="entry name" value="GB|AAF24581.1"/>
    <property type="match status" value="1"/>
</dbReference>
<evidence type="ECO:0000313" key="2">
    <source>
        <dbReference type="EMBL" id="KAK2631043.1"/>
    </source>
</evidence>
<organism evidence="2 3">
    <name type="scientific">Eucalyptus grandis</name>
    <name type="common">Flooded gum</name>
    <dbReference type="NCBI Taxonomy" id="71139"/>
    <lineage>
        <taxon>Eukaryota</taxon>
        <taxon>Viridiplantae</taxon>
        <taxon>Streptophyta</taxon>
        <taxon>Embryophyta</taxon>
        <taxon>Tracheophyta</taxon>
        <taxon>Spermatophyta</taxon>
        <taxon>Magnoliopsida</taxon>
        <taxon>eudicotyledons</taxon>
        <taxon>Gunneridae</taxon>
        <taxon>Pentapetalae</taxon>
        <taxon>rosids</taxon>
        <taxon>malvids</taxon>
        <taxon>Myrtales</taxon>
        <taxon>Myrtaceae</taxon>
        <taxon>Myrtoideae</taxon>
        <taxon>Eucalypteae</taxon>
        <taxon>Eucalyptus</taxon>
    </lineage>
</organism>
<dbReference type="Proteomes" id="UP000030711">
    <property type="component" value="Unassembled WGS sequence"/>
</dbReference>
<proteinExistence type="predicted"/>
<evidence type="ECO:0000256" key="1">
    <source>
        <dbReference type="SAM" id="MobiDB-lite"/>
    </source>
</evidence>
<dbReference type="AlphaFoldDB" id="A0AAD9T8K6"/>
<dbReference type="PANTHER" id="PTHR31071:SF16">
    <property type="entry name" value="MYB-LIKE PROTEIN Z ISOFORM X1"/>
    <property type="match status" value="1"/>
</dbReference>
<keyword evidence="3" id="KW-1185">Reference proteome</keyword>
<comment type="caution">
    <text evidence="2">The sequence shown here is derived from an EMBL/GenBank/DDBJ whole genome shotgun (WGS) entry which is preliminary data.</text>
</comment>
<feature type="region of interest" description="Disordered" evidence="1">
    <location>
        <begin position="139"/>
        <end position="204"/>
    </location>
</feature>
<accession>A0AAD9T8K6</accession>
<feature type="compositionally biased region" description="Basic and acidic residues" evidence="1">
    <location>
        <begin position="154"/>
        <end position="170"/>
    </location>
</feature>
<name>A0AAD9T8K6_EUCGR</name>
<dbReference type="EMBL" id="MU851463">
    <property type="protein sequence ID" value="KAK2631043.1"/>
    <property type="molecule type" value="Genomic_DNA"/>
</dbReference>
<evidence type="ECO:0000313" key="3">
    <source>
        <dbReference type="Proteomes" id="UP000030711"/>
    </source>
</evidence>
<gene>
    <name evidence="2" type="ORF">EUGRSUZ_L03499</name>
</gene>
<protein>
    <submittedName>
        <fullName evidence="2">Uncharacterized protein</fullName>
    </submittedName>
</protein>
<reference evidence="2 3" key="1">
    <citation type="journal article" date="2014" name="Nature">
        <title>The genome of Eucalyptus grandis.</title>
        <authorList>
            <person name="Myburg A.A."/>
            <person name="Grattapaglia D."/>
            <person name="Tuskan G.A."/>
            <person name="Hellsten U."/>
            <person name="Hayes R.D."/>
            <person name="Grimwood J."/>
            <person name="Jenkins J."/>
            <person name="Lindquist E."/>
            <person name="Tice H."/>
            <person name="Bauer D."/>
            <person name="Goodstein D.M."/>
            <person name="Dubchak I."/>
            <person name="Poliakov A."/>
            <person name="Mizrachi E."/>
            <person name="Kullan A.R."/>
            <person name="Hussey S.G."/>
            <person name="Pinard D."/>
            <person name="van der Merwe K."/>
            <person name="Singh P."/>
            <person name="van Jaarsveld I."/>
            <person name="Silva-Junior O.B."/>
            <person name="Togawa R.C."/>
            <person name="Pappas M.R."/>
            <person name="Faria D.A."/>
            <person name="Sansaloni C.P."/>
            <person name="Petroli C.D."/>
            <person name="Yang X."/>
            <person name="Ranjan P."/>
            <person name="Tschaplinski T.J."/>
            <person name="Ye C.Y."/>
            <person name="Li T."/>
            <person name="Sterck L."/>
            <person name="Vanneste K."/>
            <person name="Murat F."/>
            <person name="Soler M."/>
            <person name="Clemente H.S."/>
            <person name="Saidi N."/>
            <person name="Cassan-Wang H."/>
            <person name="Dunand C."/>
            <person name="Hefer C.A."/>
            <person name="Bornberg-Bauer E."/>
            <person name="Kersting A.R."/>
            <person name="Vining K."/>
            <person name="Amarasinghe V."/>
            <person name="Ranik M."/>
            <person name="Naithani S."/>
            <person name="Elser J."/>
            <person name="Boyd A.E."/>
            <person name="Liston A."/>
            <person name="Spatafora J.W."/>
            <person name="Dharmwardhana P."/>
            <person name="Raja R."/>
            <person name="Sullivan C."/>
            <person name="Romanel E."/>
            <person name="Alves-Ferreira M."/>
            <person name="Kulheim C."/>
            <person name="Foley W."/>
            <person name="Carocha V."/>
            <person name="Paiva J."/>
            <person name="Kudrna D."/>
            <person name="Brommonschenkel S.H."/>
            <person name="Pasquali G."/>
            <person name="Byrne M."/>
            <person name="Rigault P."/>
            <person name="Tibbits J."/>
            <person name="Spokevicius A."/>
            <person name="Jones R.C."/>
            <person name="Steane D.A."/>
            <person name="Vaillancourt R.E."/>
            <person name="Potts B.M."/>
            <person name="Joubert F."/>
            <person name="Barry K."/>
            <person name="Pappas G.J."/>
            <person name="Strauss S.H."/>
            <person name="Jaiswal P."/>
            <person name="Grima-Pettenati J."/>
            <person name="Salse J."/>
            <person name="Van de Peer Y."/>
            <person name="Rokhsar D.S."/>
            <person name="Schmutz J."/>
        </authorList>
    </citation>
    <scope>NUCLEOTIDE SEQUENCE [LARGE SCALE GENOMIC DNA]</scope>
    <source>
        <strain evidence="3">cv. BRASUZ1</strain>
        <tissue evidence="2">Leaf extractions</tissue>
    </source>
</reference>